<dbReference type="InterPro" id="IPR011711">
    <property type="entry name" value="GntR_C"/>
</dbReference>
<evidence type="ECO:0000259" key="8">
    <source>
        <dbReference type="PROSITE" id="PS51085"/>
    </source>
</evidence>
<dbReference type="Gene3D" id="3.40.50.80">
    <property type="entry name" value="Nucleotide-binding domain of ferredoxin-NADP reductase (FNR) module"/>
    <property type="match status" value="1"/>
</dbReference>
<evidence type="ECO:0000313" key="11">
    <source>
        <dbReference type="EMBL" id="ROZ65659.1"/>
    </source>
</evidence>
<dbReference type="InterPro" id="IPR039261">
    <property type="entry name" value="FNR_nucleotide-bd"/>
</dbReference>
<dbReference type="CDD" id="cd06209">
    <property type="entry name" value="BenDO_FAD_NAD"/>
    <property type="match status" value="1"/>
</dbReference>
<dbReference type="PRINTS" id="PR00410">
    <property type="entry name" value="PHEHYDRXLASE"/>
</dbReference>
<dbReference type="Pfam" id="PF00970">
    <property type="entry name" value="FAD_binding_6"/>
    <property type="match status" value="1"/>
</dbReference>
<dbReference type="PROSITE" id="PS51379">
    <property type="entry name" value="4FE4S_FER_2"/>
    <property type="match status" value="1"/>
</dbReference>
<evidence type="ECO:0000313" key="12">
    <source>
        <dbReference type="Proteomes" id="UP000270616"/>
    </source>
</evidence>
<dbReference type="InterPro" id="IPR017938">
    <property type="entry name" value="Riboflavin_synthase-like_b-brl"/>
</dbReference>
<dbReference type="InterPro" id="IPR012675">
    <property type="entry name" value="Beta-grasp_dom_sf"/>
</dbReference>
<dbReference type="GO" id="GO:0003677">
    <property type="term" value="F:DNA binding"/>
    <property type="evidence" value="ECO:0007669"/>
    <property type="project" value="UniProtKB-KW"/>
</dbReference>
<dbReference type="PANTHER" id="PTHR47354:SF5">
    <property type="entry name" value="PROTEIN RFBI"/>
    <property type="match status" value="1"/>
</dbReference>
<dbReference type="SUPFAM" id="SSF54292">
    <property type="entry name" value="2Fe-2S ferredoxin-like"/>
    <property type="match status" value="1"/>
</dbReference>
<name>A0A3N4AFJ6_9MICC</name>
<evidence type="ECO:0000256" key="6">
    <source>
        <dbReference type="ARBA" id="ARBA00023163"/>
    </source>
</evidence>
<dbReference type="PROSITE" id="PS51384">
    <property type="entry name" value="FAD_FR"/>
    <property type="match status" value="1"/>
</dbReference>
<comment type="caution">
    <text evidence="11">The sequence shown here is derived from an EMBL/GenBank/DDBJ whole genome shotgun (WGS) entry which is preliminary data.</text>
</comment>
<dbReference type="Pfam" id="PF07729">
    <property type="entry name" value="FCD"/>
    <property type="match status" value="1"/>
</dbReference>
<accession>A0A3N4AFJ6</accession>
<dbReference type="Pfam" id="PF00175">
    <property type="entry name" value="NAD_binding_1"/>
    <property type="match status" value="1"/>
</dbReference>
<evidence type="ECO:0000256" key="4">
    <source>
        <dbReference type="ARBA" id="ARBA00023015"/>
    </source>
</evidence>
<dbReference type="RefSeq" id="WP_123823549.1">
    <property type="nucleotide sequence ID" value="NZ_RKMF01000001.1"/>
</dbReference>
<gene>
    <name evidence="11" type="ORF">EDL96_00760</name>
</gene>
<evidence type="ECO:0000256" key="3">
    <source>
        <dbReference type="ARBA" id="ARBA00023014"/>
    </source>
</evidence>
<dbReference type="PANTHER" id="PTHR47354">
    <property type="entry name" value="NADH OXIDOREDUCTASE HCR"/>
    <property type="match status" value="1"/>
</dbReference>
<feature type="domain" description="FAD-binding FR-type" evidence="10">
    <location>
        <begin position="103"/>
        <end position="203"/>
    </location>
</feature>
<organism evidence="11 12">
    <name type="scientific">Kocuria soli</name>
    <dbReference type="NCBI Taxonomy" id="2485125"/>
    <lineage>
        <taxon>Bacteria</taxon>
        <taxon>Bacillati</taxon>
        <taxon>Actinomycetota</taxon>
        <taxon>Actinomycetes</taxon>
        <taxon>Micrococcales</taxon>
        <taxon>Micrococcaceae</taxon>
        <taxon>Kocuria</taxon>
    </lineage>
</organism>
<dbReference type="InterPro" id="IPR006058">
    <property type="entry name" value="2Fe2S_fd_BS"/>
</dbReference>
<evidence type="ECO:0000256" key="5">
    <source>
        <dbReference type="ARBA" id="ARBA00023125"/>
    </source>
</evidence>
<dbReference type="InterPro" id="IPR001041">
    <property type="entry name" value="2Fe-2S_ferredoxin-type"/>
</dbReference>
<feature type="domain" description="2Fe-2S ferredoxin-type" evidence="8">
    <location>
        <begin position="3"/>
        <end position="96"/>
    </location>
</feature>
<dbReference type="PROSITE" id="PS00197">
    <property type="entry name" value="2FE2S_FER_1"/>
    <property type="match status" value="1"/>
</dbReference>
<evidence type="ECO:0000259" key="9">
    <source>
        <dbReference type="PROSITE" id="PS51379"/>
    </source>
</evidence>
<evidence type="ECO:0000256" key="2">
    <source>
        <dbReference type="ARBA" id="ARBA00022714"/>
    </source>
</evidence>
<evidence type="ECO:0000256" key="7">
    <source>
        <dbReference type="SAM" id="MobiDB-lite"/>
    </source>
</evidence>
<dbReference type="InterPro" id="IPR017896">
    <property type="entry name" value="4Fe4S_Fe-S-bd"/>
</dbReference>
<dbReference type="SUPFAM" id="SSF48008">
    <property type="entry name" value="GntR ligand-binding domain-like"/>
    <property type="match status" value="1"/>
</dbReference>
<dbReference type="SUPFAM" id="SSF63380">
    <property type="entry name" value="Riboflavin synthase domain-like"/>
    <property type="match status" value="1"/>
</dbReference>
<dbReference type="Proteomes" id="UP000270616">
    <property type="component" value="Unassembled WGS sequence"/>
</dbReference>
<dbReference type="Pfam" id="PF00111">
    <property type="entry name" value="Fer2"/>
    <property type="match status" value="1"/>
</dbReference>
<dbReference type="OrthoDB" id="9796486at2"/>
<evidence type="ECO:0000259" key="10">
    <source>
        <dbReference type="PROSITE" id="PS51384"/>
    </source>
</evidence>
<dbReference type="Gene3D" id="1.20.120.530">
    <property type="entry name" value="GntR ligand-binding domain-like"/>
    <property type="match status" value="1"/>
</dbReference>
<dbReference type="CDD" id="cd00207">
    <property type="entry name" value="fer2"/>
    <property type="match status" value="1"/>
</dbReference>
<dbReference type="InterPro" id="IPR008920">
    <property type="entry name" value="TF_FadR/GntR_C"/>
</dbReference>
<keyword evidence="2" id="KW-0479">Metal-binding</keyword>
<dbReference type="InterPro" id="IPR036010">
    <property type="entry name" value="2Fe-2S_ferredoxin-like_sf"/>
</dbReference>
<dbReference type="SMART" id="SM00895">
    <property type="entry name" value="FCD"/>
    <property type="match status" value="1"/>
</dbReference>
<feature type="compositionally biased region" description="Low complexity" evidence="7">
    <location>
        <begin position="518"/>
        <end position="537"/>
    </location>
</feature>
<dbReference type="InterPro" id="IPR001709">
    <property type="entry name" value="Flavoprot_Pyr_Nucl_cyt_Rdtase"/>
</dbReference>
<dbReference type="Gene3D" id="2.40.30.10">
    <property type="entry name" value="Translation factors"/>
    <property type="match status" value="1"/>
</dbReference>
<dbReference type="SUPFAM" id="SSF52343">
    <property type="entry name" value="Ferredoxin reductase-like, C-terminal NADP-linked domain"/>
    <property type="match status" value="1"/>
</dbReference>
<evidence type="ECO:0000256" key="1">
    <source>
        <dbReference type="ARBA" id="ARBA00001974"/>
    </source>
</evidence>
<proteinExistence type="predicted"/>
<dbReference type="PRINTS" id="PR00371">
    <property type="entry name" value="FPNCR"/>
</dbReference>
<keyword evidence="4" id="KW-0805">Transcription regulation</keyword>
<keyword evidence="2" id="KW-0001">2Fe-2S</keyword>
<reference evidence="11 12" key="1">
    <citation type="submission" date="2018-10" db="EMBL/GenBank/DDBJ databases">
        <title>Kocuria sp. M5W7-7, whole genome shotgun sequence.</title>
        <authorList>
            <person name="Tuo L."/>
        </authorList>
    </citation>
    <scope>NUCLEOTIDE SEQUENCE [LARGE SCALE GENOMIC DNA]</scope>
    <source>
        <strain evidence="11 12">M5W7-7</strain>
    </source>
</reference>
<dbReference type="EMBL" id="RKMF01000001">
    <property type="protein sequence ID" value="ROZ65659.1"/>
    <property type="molecule type" value="Genomic_DNA"/>
</dbReference>
<keyword evidence="12" id="KW-1185">Reference proteome</keyword>
<sequence length="537" mass="57932">MAHQVALNFEDGVTKVIRVGDFETIMDAAYKARINIPSDCRDGACGTCKSFCDSGSFDPGDFVDDAMTEEELDKGYLLTCQALPESDMSVNIAGTSEAAKTSAASFASTVTTLDRHSDSTISFSLDVENRGDLAFLPGQYVNIKVPGTDEVRSYSMSSGPEVDAASFMVRISPQGAMSEYLRDRAEVGDAVEFTGPFGSFFLREPKRPLLLLAGGTGLAPLLSILEKLTQNPPGHPVHLIYGVTREADIVGLDWLRDYESRLPDFTWDLIASEEGTSAPHTGYVTALIGPEHLHDGDVDIYLCGPPPMVNAVSSWMDAEGVSPANFYFERFAPKEKTGGDAETGAPVPSETVAHRGEEISGAEAVSSMETGRLQFGAADTAAHLDARAGLESAIVQLMIGKTTDEQFHNWERLASAVDSTVEDGKVVDAEQFVTTNFAFHEYLFTVAENPVLLEAYRGLDTQQQMSATIWDGSPILESVARDHHDLVEAFRRQDLAAALEIVQRHTSAAKDTMETAVESAQSGEQQSGGQQDGEQSS</sequence>
<dbReference type="InterPro" id="IPR047683">
    <property type="entry name" value="BenC-like_FAD_NAD-bd"/>
</dbReference>
<feature type="region of interest" description="Disordered" evidence="7">
    <location>
        <begin position="508"/>
        <end position="537"/>
    </location>
</feature>
<keyword evidence="6" id="KW-0804">Transcription</keyword>
<dbReference type="NCBIfam" id="NF040810">
    <property type="entry name" value="BenC"/>
    <property type="match status" value="1"/>
</dbReference>
<dbReference type="Gene3D" id="3.10.20.30">
    <property type="match status" value="1"/>
</dbReference>
<keyword evidence="3" id="KW-0411">Iron-sulfur</keyword>
<keyword evidence="5" id="KW-0238">DNA-binding</keyword>
<dbReference type="InterPro" id="IPR050415">
    <property type="entry name" value="MRET"/>
</dbReference>
<protein>
    <submittedName>
        <fullName evidence="11">FCD domain-containing protein</fullName>
    </submittedName>
</protein>
<dbReference type="InterPro" id="IPR008333">
    <property type="entry name" value="Cbr1-like_FAD-bd_dom"/>
</dbReference>
<dbReference type="AlphaFoldDB" id="A0A3N4AFJ6"/>
<dbReference type="GO" id="GO:0016491">
    <property type="term" value="F:oxidoreductase activity"/>
    <property type="evidence" value="ECO:0007669"/>
    <property type="project" value="InterPro"/>
</dbReference>
<dbReference type="GO" id="GO:0051537">
    <property type="term" value="F:2 iron, 2 sulfur cluster binding"/>
    <property type="evidence" value="ECO:0007669"/>
    <property type="project" value="UniProtKB-KW"/>
</dbReference>
<dbReference type="InterPro" id="IPR001433">
    <property type="entry name" value="OxRdtase_FAD/NAD-bd"/>
</dbReference>
<dbReference type="InterPro" id="IPR017927">
    <property type="entry name" value="FAD-bd_FR_type"/>
</dbReference>
<keyword evidence="2" id="KW-0408">Iron</keyword>
<feature type="domain" description="4Fe-4S ferredoxin-type" evidence="9">
    <location>
        <begin position="30"/>
        <end position="62"/>
    </location>
</feature>
<comment type="cofactor">
    <cofactor evidence="1">
        <name>FAD</name>
        <dbReference type="ChEBI" id="CHEBI:57692"/>
    </cofactor>
</comment>
<dbReference type="PROSITE" id="PS51085">
    <property type="entry name" value="2FE2S_FER_2"/>
    <property type="match status" value="1"/>
</dbReference>